<accession>A0ABV5W8E2</accession>
<dbReference type="Pfam" id="PF01370">
    <property type="entry name" value="Epimerase"/>
    <property type="match status" value="1"/>
</dbReference>
<dbReference type="Pfam" id="PF14667">
    <property type="entry name" value="Polysacc_synt_C"/>
    <property type="match status" value="1"/>
</dbReference>
<organism evidence="3 4">
    <name type="scientific">Paenibacillus hodogayensis</name>
    <dbReference type="NCBI Taxonomy" id="279208"/>
    <lineage>
        <taxon>Bacteria</taxon>
        <taxon>Bacillati</taxon>
        <taxon>Bacillota</taxon>
        <taxon>Bacilli</taxon>
        <taxon>Bacillales</taxon>
        <taxon>Paenibacillaceae</taxon>
        <taxon>Paenibacillus</taxon>
    </lineage>
</organism>
<dbReference type="InterPro" id="IPR050177">
    <property type="entry name" value="Lipid_A_modif_metabolic_enz"/>
</dbReference>
<dbReference type="InterPro" id="IPR011051">
    <property type="entry name" value="RmlC_Cupin_sf"/>
</dbReference>
<evidence type="ECO:0000259" key="2">
    <source>
        <dbReference type="Pfam" id="PF14667"/>
    </source>
</evidence>
<dbReference type="InterPro" id="IPR001509">
    <property type="entry name" value="Epimerase_deHydtase"/>
</dbReference>
<dbReference type="SUPFAM" id="SSF51182">
    <property type="entry name" value="RmlC-like cupins"/>
    <property type="match status" value="1"/>
</dbReference>
<dbReference type="EMBL" id="JBHMAG010000029">
    <property type="protein sequence ID" value="MFB9756854.1"/>
    <property type="molecule type" value="Genomic_DNA"/>
</dbReference>
<gene>
    <name evidence="3" type="ORF">ACFFNY_35250</name>
</gene>
<dbReference type="PANTHER" id="PTHR43245">
    <property type="entry name" value="BIFUNCTIONAL POLYMYXIN RESISTANCE PROTEIN ARNA"/>
    <property type="match status" value="1"/>
</dbReference>
<dbReference type="CDD" id="cd07007">
    <property type="entry name" value="cupin_CapF-like_C"/>
    <property type="match status" value="1"/>
</dbReference>
<dbReference type="RefSeq" id="WP_344904482.1">
    <property type="nucleotide sequence ID" value="NZ_BAAAYO010000002.1"/>
</dbReference>
<sequence length="370" mass="42007">MTNVLVTGANGFIGKNLIDRLKRLNVTINVFGSNDDLQTLEHHLIQADLVYHLAGVNRPEWEQSFTDVNAGLTEQIVSLLERHGRRTPVVLASSSQVALDNPYGKSKKSAEQSVLLYGNKMSAKSYIYRLPNVFGKWCRPNYNSVVATFCHNIARDLDISISDPERKLSLVYIDDVVEAFVSLIGEIGLEGSAEYREIERIFEVTLGELADKLYLIRDIRKSHILPDLSDPFMKCLHATYLSFLPKQRFTYPLEMKTDHRGSLAEIVKSKQFGQIFVSKSYKGIVRGNHYHHSKVEKFCVINGKAVIKFRNVFEEEVLSYEVSGDDIQVVDIPPGYTHSIENKSDDELIVLFWASEIFDPQSPDTYLLEV</sequence>
<feature type="domain" description="Capsular polysaccharide assembling protein CapF C-terminal" evidence="2">
    <location>
        <begin position="257"/>
        <end position="366"/>
    </location>
</feature>
<dbReference type="PANTHER" id="PTHR43245:SF55">
    <property type="entry name" value="NAD(P)-BINDING DOMAIN-CONTAINING PROTEIN"/>
    <property type="match status" value="1"/>
</dbReference>
<comment type="caution">
    <text evidence="3">The sequence shown here is derived from an EMBL/GenBank/DDBJ whole genome shotgun (WGS) entry which is preliminary data.</text>
</comment>
<dbReference type="SUPFAM" id="SSF51735">
    <property type="entry name" value="NAD(P)-binding Rossmann-fold domains"/>
    <property type="match status" value="1"/>
</dbReference>
<evidence type="ECO:0000313" key="4">
    <source>
        <dbReference type="Proteomes" id="UP001589619"/>
    </source>
</evidence>
<dbReference type="Proteomes" id="UP001589619">
    <property type="component" value="Unassembled WGS sequence"/>
</dbReference>
<feature type="domain" description="NAD-dependent epimerase/dehydratase" evidence="1">
    <location>
        <begin position="4"/>
        <end position="184"/>
    </location>
</feature>
<name>A0ABV5W8E2_9BACL</name>
<evidence type="ECO:0000313" key="3">
    <source>
        <dbReference type="EMBL" id="MFB9756854.1"/>
    </source>
</evidence>
<keyword evidence="4" id="KW-1185">Reference proteome</keyword>
<dbReference type="Gene3D" id="3.40.50.720">
    <property type="entry name" value="NAD(P)-binding Rossmann-like Domain"/>
    <property type="match status" value="1"/>
</dbReference>
<proteinExistence type="predicted"/>
<protein>
    <submittedName>
        <fullName evidence="3">NAD-dependent epimerase/dehydratase family protein</fullName>
    </submittedName>
</protein>
<dbReference type="InterPro" id="IPR029303">
    <property type="entry name" value="CapF_C"/>
</dbReference>
<dbReference type="InterPro" id="IPR014710">
    <property type="entry name" value="RmlC-like_jellyroll"/>
</dbReference>
<dbReference type="InterPro" id="IPR036291">
    <property type="entry name" value="NAD(P)-bd_dom_sf"/>
</dbReference>
<evidence type="ECO:0000259" key="1">
    <source>
        <dbReference type="Pfam" id="PF01370"/>
    </source>
</evidence>
<reference evidence="3 4" key="1">
    <citation type="submission" date="2024-09" db="EMBL/GenBank/DDBJ databases">
        <authorList>
            <person name="Sun Q."/>
            <person name="Mori K."/>
        </authorList>
    </citation>
    <scope>NUCLEOTIDE SEQUENCE [LARGE SCALE GENOMIC DNA]</scope>
    <source>
        <strain evidence="3 4">JCM 12520</strain>
    </source>
</reference>
<dbReference type="Gene3D" id="2.60.120.10">
    <property type="entry name" value="Jelly Rolls"/>
    <property type="match status" value="1"/>
</dbReference>